<evidence type="ECO:0000256" key="3">
    <source>
        <dbReference type="ARBA" id="ARBA00022679"/>
    </source>
</evidence>
<proteinExistence type="predicted"/>
<keyword evidence="6" id="KW-1185">Reference proteome</keyword>
<keyword evidence="1" id="KW-0474">Menaquinone biosynthesis</keyword>
<dbReference type="PROSITE" id="PS51608">
    <property type="entry name" value="SAM_MT_UBIE"/>
    <property type="match status" value="1"/>
</dbReference>
<dbReference type="PANTHER" id="PTHR43591:SF24">
    <property type="entry name" value="2-METHOXY-6-POLYPRENYL-1,4-BENZOQUINOL METHYLASE, MITOCHONDRIAL"/>
    <property type="match status" value="1"/>
</dbReference>
<keyword evidence="3" id="KW-0808">Transferase</keyword>
<protein>
    <submittedName>
        <fullName evidence="5">Methylase</fullName>
    </submittedName>
</protein>
<dbReference type="KEGG" id="slim:SCL_1982"/>
<organism evidence="5 6">
    <name type="scientific">Sulfuricaulis limicola</name>
    <dbReference type="NCBI Taxonomy" id="1620215"/>
    <lineage>
        <taxon>Bacteria</taxon>
        <taxon>Pseudomonadati</taxon>
        <taxon>Pseudomonadota</taxon>
        <taxon>Gammaproteobacteria</taxon>
        <taxon>Acidiferrobacterales</taxon>
        <taxon>Acidiferrobacteraceae</taxon>
        <taxon>Sulfuricaulis</taxon>
    </lineage>
</organism>
<dbReference type="CDD" id="cd02440">
    <property type="entry name" value="AdoMet_MTases"/>
    <property type="match status" value="1"/>
</dbReference>
<dbReference type="InterPro" id="IPR029063">
    <property type="entry name" value="SAM-dependent_MTases_sf"/>
</dbReference>
<keyword evidence="2 5" id="KW-0489">Methyltransferase</keyword>
<keyword evidence="4" id="KW-0949">S-adenosyl-L-methionine</keyword>
<dbReference type="SUPFAM" id="SSF53335">
    <property type="entry name" value="S-adenosyl-L-methionine-dependent methyltransferases"/>
    <property type="match status" value="1"/>
</dbReference>
<evidence type="ECO:0000256" key="2">
    <source>
        <dbReference type="ARBA" id="ARBA00022603"/>
    </source>
</evidence>
<dbReference type="AlphaFoldDB" id="A0A1B4XHJ1"/>
<dbReference type="EMBL" id="AP014879">
    <property type="protein sequence ID" value="BAV34273.1"/>
    <property type="molecule type" value="Genomic_DNA"/>
</dbReference>
<dbReference type="InterPro" id="IPR004033">
    <property type="entry name" value="UbiE/COQ5_MeTrFase"/>
</dbReference>
<dbReference type="Proteomes" id="UP000243180">
    <property type="component" value="Chromosome"/>
</dbReference>
<dbReference type="Pfam" id="PF01209">
    <property type="entry name" value="Ubie_methyltran"/>
    <property type="match status" value="1"/>
</dbReference>
<dbReference type="InParanoid" id="A0A1B4XHJ1"/>
<sequence>MSQPDPRAPVIPVFDLVASGYDDPALRFFPFCADRLVARLNPPPGAKLLDVATGTGAVALAAAQAVGADGRVMAVDLAEAMLDRLQEKIVKFGIRNIDLHAMDAQKLDFRRDYFDYVVCSFGIFFLPDMSAALREWVRVVKPGGRVVFTTFGKSAFQPMMQRFIERLQQYGVLSPDDPVPAGMRLADPARCRELMEGAGLRQAEVMTEQFGYHLKDESQWWDVLWNSGTRGWIEQIPPSRRETFKDEHLAEVKPLSDEQGLWLDIEAHIAGGTKP</sequence>
<accession>A0A1B4XHJ1</accession>
<evidence type="ECO:0000256" key="1">
    <source>
        <dbReference type="ARBA" id="ARBA00022428"/>
    </source>
</evidence>
<evidence type="ECO:0000313" key="5">
    <source>
        <dbReference type="EMBL" id="BAV34273.1"/>
    </source>
</evidence>
<dbReference type="PANTHER" id="PTHR43591">
    <property type="entry name" value="METHYLTRANSFERASE"/>
    <property type="match status" value="1"/>
</dbReference>
<name>A0A1B4XHJ1_9GAMM</name>
<dbReference type="GO" id="GO:0032259">
    <property type="term" value="P:methylation"/>
    <property type="evidence" value="ECO:0007669"/>
    <property type="project" value="UniProtKB-KW"/>
</dbReference>
<dbReference type="RefSeq" id="WP_172426014.1">
    <property type="nucleotide sequence ID" value="NZ_AP014879.1"/>
</dbReference>
<evidence type="ECO:0000313" key="6">
    <source>
        <dbReference type="Proteomes" id="UP000243180"/>
    </source>
</evidence>
<dbReference type="GO" id="GO:0008168">
    <property type="term" value="F:methyltransferase activity"/>
    <property type="evidence" value="ECO:0007669"/>
    <property type="project" value="UniProtKB-KW"/>
</dbReference>
<reference evidence="5 6" key="1">
    <citation type="submission" date="2015-05" db="EMBL/GenBank/DDBJ databases">
        <title>Complete genome sequence of a sulfur-oxidizing gammaproteobacterium strain HA5.</title>
        <authorList>
            <person name="Miura A."/>
            <person name="Kojima H."/>
            <person name="Fukui M."/>
        </authorList>
    </citation>
    <scope>NUCLEOTIDE SEQUENCE [LARGE SCALE GENOMIC DNA]</scope>
    <source>
        <strain evidence="5 6">HA5</strain>
    </source>
</reference>
<dbReference type="GO" id="GO:0009234">
    <property type="term" value="P:menaquinone biosynthetic process"/>
    <property type="evidence" value="ECO:0007669"/>
    <property type="project" value="UniProtKB-KW"/>
</dbReference>
<gene>
    <name evidence="5" type="ORF">SCL_1982</name>
</gene>
<dbReference type="Gene3D" id="3.40.50.150">
    <property type="entry name" value="Vaccinia Virus protein VP39"/>
    <property type="match status" value="1"/>
</dbReference>
<evidence type="ECO:0000256" key="4">
    <source>
        <dbReference type="ARBA" id="ARBA00022691"/>
    </source>
</evidence>